<evidence type="ECO:0000256" key="9">
    <source>
        <dbReference type="ARBA" id="ARBA00046608"/>
    </source>
</evidence>
<dbReference type="Pfam" id="PF02504">
    <property type="entry name" value="FA_synthesis"/>
    <property type="match status" value="1"/>
</dbReference>
<keyword evidence="7 10" id="KW-1208">Phospholipid metabolism</keyword>
<keyword evidence="13" id="KW-1185">Reference proteome</keyword>
<dbReference type="Proteomes" id="UP000186019">
    <property type="component" value="Unassembled WGS sequence"/>
</dbReference>
<sequence length="438" mass="45864">MTARPDKDPAQSGTSQSGKSLSGTADISTSPAPDPGAGDVAKSAGKDAKTDNAADDQSGASADRPDPDIAAKFKDKTVISVDAMGGDMGPATVVAGIAESAARNSDIAFILHGPEAELRPLIAKHRNLSDCCVLRDASGVVTMNDKPGHVARHGKDTSMWSALESVRAGEATVCVSCGNTGALMLMSVLRLRRLPGIYRPAIAVMWPSRNPQGFNLLMDGGADISADAKDLMQYALMGASYARNGQGVKRPRIGLLNVGTEEHKGRAELREAHDLITAHARGADFDFVGFVEGRDLPGDTVDVIVTDGFTGNVALKTGEGTATLIADELREAFRYSWLSRIAALLAYPSLRRLKKRIDPRRVNGGVFLGLNGTVVKSHGAADATGVSSAVKLAYELAQSGFSEKLATRVASATLPAQDSALSDDDEGVTSQSSTEMSR</sequence>
<evidence type="ECO:0000256" key="2">
    <source>
        <dbReference type="ARBA" id="ARBA00022490"/>
    </source>
</evidence>
<evidence type="ECO:0000256" key="7">
    <source>
        <dbReference type="ARBA" id="ARBA00023264"/>
    </source>
</evidence>
<keyword evidence="6 10" id="KW-0594">Phospholipid biosynthesis</keyword>
<dbReference type="HAMAP" id="MF_00019">
    <property type="entry name" value="PlsX"/>
    <property type="match status" value="1"/>
</dbReference>
<comment type="function">
    <text evidence="10">Catalyzes the reversible formation of acyl-phosphate (acyl-PO(4)) from acyl-[acyl-carrier-protein] (acyl-ACP). This enzyme utilizes acyl-ACP as fatty acyl donor, but not acyl-CoA.</text>
</comment>
<feature type="compositionally biased region" description="Polar residues" evidence="11">
    <location>
        <begin position="11"/>
        <end position="31"/>
    </location>
</feature>
<evidence type="ECO:0000256" key="3">
    <source>
        <dbReference type="ARBA" id="ARBA00022516"/>
    </source>
</evidence>
<dbReference type="EC" id="2.3.1.274" evidence="8 10"/>
<dbReference type="Gene3D" id="3.40.718.10">
    <property type="entry name" value="Isopropylmalate Dehydrogenase"/>
    <property type="match status" value="1"/>
</dbReference>
<comment type="subcellular location">
    <subcellularLocation>
        <location evidence="10">Cytoplasm</location>
    </subcellularLocation>
    <text evidence="10">Associated with the membrane possibly through PlsY.</text>
</comment>
<evidence type="ECO:0000256" key="1">
    <source>
        <dbReference type="ARBA" id="ARBA00001232"/>
    </source>
</evidence>
<dbReference type="EMBL" id="FTNV01000001">
    <property type="protein sequence ID" value="SIS10568.1"/>
    <property type="molecule type" value="Genomic_DNA"/>
</dbReference>
<comment type="similarity">
    <text evidence="10">Belongs to the PlsX family.</text>
</comment>
<evidence type="ECO:0000313" key="12">
    <source>
        <dbReference type="EMBL" id="SIS10568.1"/>
    </source>
</evidence>
<dbReference type="GO" id="GO:0008654">
    <property type="term" value="P:phospholipid biosynthetic process"/>
    <property type="evidence" value="ECO:0007669"/>
    <property type="project" value="UniProtKB-KW"/>
</dbReference>
<dbReference type="UniPathway" id="UPA00085"/>
<evidence type="ECO:0000256" key="8">
    <source>
        <dbReference type="ARBA" id="ARBA00024069"/>
    </source>
</evidence>
<feature type="region of interest" description="Disordered" evidence="11">
    <location>
        <begin position="1"/>
        <end position="71"/>
    </location>
</feature>
<feature type="region of interest" description="Disordered" evidence="11">
    <location>
        <begin position="416"/>
        <end position="438"/>
    </location>
</feature>
<dbReference type="SUPFAM" id="SSF53659">
    <property type="entry name" value="Isocitrate/Isopropylmalate dehydrogenase-like"/>
    <property type="match status" value="1"/>
</dbReference>
<keyword evidence="3 10" id="KW-0444">Lipid biosynthesis</keyword>
<name>A0A1N7GDE7_9RHOB</name>
<reference evidence="13" key="1">
    <citation type="submission" date="2017-01" db="EMBL/GenBank/DDBJ databases">
        <authorList>
            <person name="Varghese N."/>
            <person name="Submissions S."/>
        </authorList>
    </citation>
    <scope>NUCLEOTIDE SEQUENCE [LARGE SCALE GENOMIC DNA]</scope>
    <source>
        <strain evidence="13">DSM 29590</strain>
    </source>
</reference>
<feature type="compositionally biased region" description="Polar residues" evidence="11">
    <location>
        <begin position="428"/>
        <end position="438"/>
    </location>
</feature>
<comment type="catalytic activity">
    <reaction evidence="1 10">
        <text>a fatty acyl-[ACP] + phosphate = an acyl phosphate + holo-[ACP]</text>
        <dbReference type="Rhea" id="RHEA:42292"/>
        <dbReference type="Rhea" id="RHEA-COMP:9685"/>
        <dbReference type="Rhea" id="RHEA-COMP:14125"/>
        <dbReference type="ChEBI" id="CHEBI:43474"/>
        <dbReference type="ChEBI" id="CHEBI:59918"/>
        <dbReference type="ChEBI" id="CHEBI:64479"/>
        <dbReference type="ChEBI" id="CHEBI:138651"/>
        <dbReference type="EC" id="2.3.1.274"/>
    </reaction>
</comment>
<proteinExistence type="inferred from homology"/>
<evidence type="ECO:0000256" key="6">
    <source>
        <dbReference type="ARBA" id="ARBA00023209"/>
    </source>
</evidence>
<gene>
    <name evidence="10" type="primary">plsX</name>
    <name evidence="12" type="ORF">SAMN05421666_1935</name>
</gene>
<dbReference type="RefSeq" id="WP_272482019.1">
    <property type="nucleotide sequence ID" value="NZ_FOAC01000001.1"/>
</dbReference>
<dbReference type="PANTHER" id="PTHR30100">
    <property type="entry name" value="FATTY ACID/PHOSPHOLIPID SYNTHESIS PROTEIN PLSX"/>
    <property type="match status" value="1"/>
</dbReference>
<dbReference type="GO" id="GO:0005737">
    <property type="term" value="C:cytoplasm"/>
    <property type="evidence" value="ECO:0007669"/>
    <property type="project" value="UniProtKB-SubCell"/>
</dbReference>
<comment type="subunit">
    <text evidence="9 10">Homodimer. Probably interacts with PlsY.</text>
</comment>
<keyword evidence="5 10" id="KW-0443">Lipid metabolism</keyword>
<dbReference type="PANTHER" id="PTHR30100:SF1">
    <property type="entry name" value="PHOSPHATE ACYLTRANSFERASE"/>
    <property type="match status" value="1"/>
</dbReference>
<protein>
    <recommendedName>
        <fullName evidence="8 10">Phosphate acyltransferase</fullName>
        <ecNumber evidence="8 10">2.3.1.274</ecNumber>
    </recommendedName>
    <alternativeName>
        <fullName evidence="10">Acyl-ACP phosphotransacylase</fullName>
    </alternativeName>
    <alternativeName>
        <fullName evidence="10">Acyl-[acyl-carrier-protein]--phosphate acyltransferase</fullName>
    </alternativeName>
    <alternativeName>
        <fullName evidence="10">Phosphate-acyl-ACP acyltransferase</fullName>
    </alternativeName>
</protein>
<dbReference type="STRING" id="573024.SAMN05216208_0201"/>
<dbReference type="GO" id="GO:0006633">
    <property type="term" value="P:fatty acid biosynthetic process"/>
    <property type="evidence" value="ECO:0007669"/>
    <property type="project" value="UniProtKB-UniRule"/>
</dbReference>
<evidence type="ECO:0000256" key="5">
    <source>
        <dbReference type="ARBA" id="ARBA00023098"/>
    </source>
</evidence>
<evidence type="ECO:0000313" key="13">
    <source>
        <dbReference type="Proteomes" id="UP000186019"/>
    </source>
</evidence>
<keyword evidence="12" id="KW-0012">Acyltransferase</keyword>
<evidence type="ECO:0000256" key="11">
    <source>
        <dbReference type="SAM" id="MobiDB-lite"/>
    </source>
</evidence>
<keyword evidence="2 10" id="KW-0963">Cytoplasm</keyword>
<dbReference type="GO" id="GO:0043811">
    <property type="term" value="F:phosphate:acyl-[acyl carrier protein] acyltransferase activity"/>
    <property type="evidence" value="ECO:0007669"/>
    <property type="project" value="UniProtKB-UniRule"/>
</dbReference>
<organism evidence="12 13">
    <name type="scientific">Roseovarius nanhaiticus</name>
    <dbReference type="NCBI Taxonomy" id="573024"/>
    <lineage>
        <taxon>Bacteria</taxon>
        <taxon>Pseudomonadati</taxon>
        <taxon>Pseudomonadota</taxon>
        <taxon>Alphaproteobacteria</taxon>
        <taxon>Rhodobacterales</taxon>
        <taxon>Roseobacteraceae</taxon>
        <taxon>Roseovarius</taxon>
    </lineage>
</organism>
<dbReference type="InterPro" id="IPR012281">
    <property type="entry name" value="Phospholipid_synth_PlsX-like"/>
</dbReference>
<accession>A0A1N7GDE7</accession>
<dbReference type="AlphaFoldDB" id="A0A1N7GDE7"/>
<evidence type="ECO:0000256" key="4">
    <source>
        <dbReference type="ARBA" id="ARBA00022679"/>
    </source>
</evidence>
<dbReference type="NCBIfam" id="TIGR00182">
    <property type="entry name" value="plsX"/>
    <property type="match status" value="1"/>
</dbReference>
<keyword evidence="4 10" id="KW-0808">Transferase</keyword>
<dbReference type="InterPro" id="IPR003664">
    <property type="entry name" value="FA_synthesis"/>
</dbReference>
<evidence type="ECO:0000256" key="10">
    <source>
        <dbReference type="HAMAP-Rule" id="MF_00019"/>
    </source>
</evidence>
<comment type="pathway">
    <text evidence="10">Lipid metabolism; phospholipid metabolism.</text>
</comment>